<protein>
    <submittedName>
        <fullName evidence="1">Uncharacterized protein</fullName>
    </submittedName>
</protein>
<evidence type="ECO:0000313" key="1">
    <source>
        <dbReference type="EMBL" id="AWN39844.1"/>
    </source>
</evidence>
<name>A0A2U8W180_9HYPH</name>
<accession>A0A2U8W180</accession>
<dbReference type="Proteomes" id="UP000245926">
    <property type="component" value="Chromosome"/>
</dbReference>
<evidence type="ECO:0000313" key="2">
    <source>
        <dbReference type="Proteomes" id="UP000245926"/>
    </source>
</evidence>
<keyword evidence="2" id="KW-1185">Reference proteome</keyword>
<organism evidence="1 2">
    <name type="scientific">Methylobacterium durans</name>
    <dbReference type="NCBI Taxonomy" id="2202825"/>
    <lineage>
        <taxon>Bacteria</taxon>
        <taxon>Pseudomonadati</taxon>
        <taxon>Pseudomonadota</taxon>
        <taxon>Alphaproteobacteria</taxon>
        <taxon>Hyphomicrobiales</taxon>
        <taxon>Methylobacteriaceae</taxon>
        <taxon>Methylobacterium</taxon>
    </lineage>
</organism>
<reference evidence="2" key="1">
    <citation type="submission" date="2018-05" db="EMBL/GenBank/DDBJ databases">
        <title>Complete Genome Sequence of Methylobacterium sp. 17SD2-17.</title>
        <authorList>
            <person name="Srinivasan S."/>
        </authorList>
    </citation>
    <scope>NUCLEOTIDE SEQUENCE [LARGE SCALE GENOMIC DNA]</scope>
    <source>
        <strain evidence="2">17SD2-17</strain>
    </source>
</reference>
<sequence length="92" mass="10696">MRMLCPRFPAEGERRRRMREPDAFDVLRRKQHLALRFAVREDRSVPSFVQGGIWNYGAPVRGGEATPPGFRSEAAMRATRQIRWYLLHALDG</sequence>
<gene>
    <name evidence="1" type="ORF">DK389_03965</name>
</gene>
<dbReference type="OrthoDB" id="7997982at2"/>
<dbReference type="AlphaFoldDB" id="A0A2U8W180"/>
<proteinExistence type="predicted"/>
<dbReference type="EMBL" id="CP029550">
    <property type="protein sequence ID" value="AWN39844.1"/>
    <property type="molecule type" value="Genomic_DNA"/>
</dbReference>
<dbReference type="KEGG" id="mets:DK389_03965"/>